<gene>
    <name evidence="2" type="ORF">TraAM80_05047</name>
</gene>
<sequence>MLRRVFLSLCHSVPQLSSVGIFPLHLDPPTAQHREIFRLLIGDTIPDRSHAGRSDNHARAIGGGPRQATGRSQMVGSLCCLDSLAESLKKSECVPFEHLILVPNTRFPVSLRLSTHIAALTTLVVRGLPRVHVDFAALENPDEDMQCVYELTQRYRNSTLVHWLQDAHEMQKWDHFSHVKLHVPVLLLQTVSFPISMLGKPRDARFMEKYASSAFGTLNTPDRATTTQQSQLGQPQQENNSDDAVSLPKKDDGHGEKAGDTGSRSGQRMALPRWVHGGDGEEEVEFSRSYFSSSTSSWLAPLHNIPLLLQPYEHTELIAHGKTDSGAKGLENILRSKGKLGNGIDSAHPGNAGKTMHDASGAGMSEGKAALQSNGSADASGGPSSVKEPKNNDDDVVEELEGLSFSYDTVPARYKVRHLVEELFSTHQGMEEGNGGPAASASSPHVEVHTVHRCTGADVRQALWEREVDPALLLTEPVYRYITSHGLYQDYRKGNCASMGQVQQLSGSVNNNSRSSSSTTTWRRGKVRTIGPSATLSFAGLIPRLELHYESSNLLACEYYDKLRSFEVAADEEPDLIVPIGGDGYMMHCIRNNWSRFIPFFGVNAGHVGYLLNDPTTLGELFSAPLKLHSSIMLYCLAEKETESGEKVLLTHLAFNDAWVERSSGQTAHIRILVNGEERIHLLRGDGVLVSTAAGSTAYCQALGASPVPVGAPLIQVVGSNVVSPAQWRPTHLNQEDQVELEVIESSKRPCRCFVDAVDVGTVTRMLVRSSRAAGVAIAFTSSCDIKQKLYQMQFPKTM</sequence>
<organism evidence="2 3">
    <name type="scientific">Trypanosoma rangeli</name>
    <dbReference type="NCBI Taxonomy" id="5698"/>
    <lineage>
        <taxon>Eukaryota</taxon>
        <taxon>Discoba</taxon>
        <taxon>Euglenozoa</taxon>
        <taxon>Kinetoplastea</taxon>
        <taxon>Metakinetoplastina</taxon>
        <taxon>Trypanosomatida</taxon>
        <taxon>Trypanosomatidae</taxon>
        <taxon>Trypanosoma</taxon>
        <taxon>Herpetosoma</taxon>
    </lineage>
</organism>
<feature type="compositionally biased region" description="Basic and acidic residues" evidence="1">
    <location>
        <begin position="48"/>
        <end position="58"/>
    </location>
</feature>
<comment type="caution">
    <text evidence="2">The sequence shown here is derived from an EMBL/GenBank/DDBJ whole genome shotgun (WGS) entry which is preliminary data.</text>
</comment>
<dbReference type="PANTHER" id="PTHR20275:SF0">
    <property type="entry name" value="NAD KINASE"/>
    <property type="match status" value="1"/>
</dbReference>
<reference evidence="2 3" key="1">
    <citation type="journal article" date="2018" name="BMC Genomics">
        <title>Genomic comparison of Trypanosoma conorhini and Trypanosoma rangeli to Trypanosoma cruzi strains of high and low virulence.</title>
        <authorList>
            <person name="Bradwell K.R."/>
            <person name="Koparde V.N."/>
            <person name="Matveyev A.V."/>
            <person name="Serrano M.G."/>
            <person name="Alves J.M."/>
            <person name="Parikh H."/>
            <person name="Huang B."/>
            <person name="Lee V."/>
            <person name="Espinosa-Alvarez O."/>
            <person name="Ortiz P.A."/>
            <person name="Costa-Martins A.G."/>
            <person name="Teixeira M.M."/>
            <person name="Buck G.A."/>
        </authorList>
    </citation>
    <scope>NUCLEOTIDE SEQUENCE [LARGE SCALE GENOMIC DNA]</scope>
    <source>
        <strain evidence="2 3">AM80</strain>
    </source>
</reference>
<keyword evidence="2" id="KW-0808">Transferase</keyword>
<dbReference type="Proteomes" id="UP000283634">
    <property type="component" value="Unassembled WGS sequence"/>
</dbReference>
<dbReference type="EMBL" id="MKGL01000155">
    <property type="protein sequence ID" value="RNF04713.1"/>
    <property type="molecule type" value="Genomic_DNA"/>
</dbReference>
<dbReference type="OrthoDB" id="24581at2759"/>
<evidence type="ECO:0000313" key="3">
    <source>
        <dbReference type="Proteomes" id="UP000283634"/>
    </source>
</evidence>
<dbReference type="Gene3D" id="2.60.200.30">
    <property type="entry name" value="Probable inorganic polyphosphate/atp-NAD kinase, domain 2"/>
    <property type="match status" value="1"/>
</dbReference>
<dbReference type="EC" id="2.7.1.23" evidence="2"/>
<feature type="region of interest" description="Disordered" evidence="1">
    <location>
        <begin position="505"/>
        <end position="524"/>
    </location>
</feature>
<dbReference type="GO" id="GO:0003951">
    <property type="term" value="F:NAD+ kinase activity"/>
    <property type="evidence" value="ECO:0007669"/>
    <property type="project" value="UniProtKB-EC"/>
</dbReference>
<keyword evidence="3" id="KW-1185">Reference proteome</keyword>
<dbReference type="PANTHER" id="PTHR20275">
    <property type="entry name" value="NAD KINASE"/>
    <property type="match status" value="1"/>
</dbReference>
<feature type="region of interest" description="Disordered" evidence="1">
    <location>
        <begin position="217"/>
        <end position="279"/>
    </location>
</feature>
<dbReference type="RefSeq" id="XP_029238257.1">
    <property type="nucleotide sequence ID" value="XM_029381942.1"/>
</dbReference>
<evidence type="ECO:0000256" key="1">
    <source>
        <dbReference type="SAM" id="MobiDB-lite"/>
    </source>
</evidence>
<name>A0A3R7ND87_TRYRA</name>
<dbReference type="Gene3D" id="3.40.50.10330">
    <property type="entry name" value="Probable inorganic polyphosphate/atp-NAD kinase, domain 1"/>
    <property type="match status" value="1"/>
</dbReference>
<dbReference type="InterPro" id="IPR017438">
    <property type="entry name" value="ATP-NAD_kinase_N"/>
</dbReference>
<protein>
    <submittedName>
        <fullName evidence="2">Putative inorganic polyphosphate/ATP-NAD kinase, putative,poly(P)/ATP NAD kinase</fullName>
        <ecNumber evidence="2">2.7.1.23</ecNumber>
    </submittedName>
</protein>
<feature type="compositionally biased region" description="Low complexity" evidence="1">
    <location>
        <begin position="225"/>
        <end position="237"/>
    </location>
</feature>
<proteinExistence type="predicted"/>
<dbReference type="GO" id="GO:0019674">
    <property type="term" value="P:NAD+ metabolic process"/>
    <property type="evidence" value="ECO:0007669"/>
    <property type="project" value="InterPro"/>
</dbReference>
<feature type="compositionally biased region" description="Basic and acidic residues" evidence="1">
    <location>
        <begin position="248"/>
        <end position="259"/>
    </location>
</feature>
<dbReference type="AlphaFoldDB" id="A0A3R7ND87"/>
<dbReference type="InterPro" id="IPR016064">
    <property type="entry name" value="NAD/diacylglycerol_kinase_sf"/>
</dbReference>
<keyword evidence="2" id="KW-0418">Kinase</keyword>
<dbReference type="GeneID" id="40328980"/>
<dbReference type="InterPro" id="IPR017437">
    <property type="entry name" value="ATP-NAD_kinase_PpnK-typ_C"/>
</dbReference>
<dbReference type="VEuPathDB" id="TriTrypDB:TRSC58_01511"/>
<feature type="region of interest" description="Disordered" evidence="1">
    <location>
        <begin position="341"/>
        <end position="392"/>
    </location>
</feature>
<evidence type="ECO:0000313" key="2">
    <source>
        <dbReference type="EMBL" id="RNF04713.1"/>
    </source>
</evidence>
<feature type="compositionally biased region" description="Low complexity" evidence="1">
    <location>
        <begin position="506"/>
        <end position="522"/>
    </location>
</feature>
<dbReference type="GO" id="GO:0006741">
    <property type="term" value="P:NADP+ biosynthetic process"/>
    <property type="evidence" value="ECO:0007669"/>
    <property type="project" value="TreeGrafter"/>
</dbReference>
<accession>A0A3R7ND87</accession>
<dbReference type="SUPFAM" id="SSF111331">
    <property type="entry name" value="NAD kinase/diacylglycerol kinase-like"/>
    <property type="match status" value="1"/>
</dbReference>
<dbReference type="OMA" id="YMEAFAT"/>
<feature type="region of interest" description="Disordered" evidence="1">
    <location>
        <begin position="48"/>
        <end position="71"/>
    </location>
</feature>